<dbReference type="eggNOG" id="ENOG5033CFP">
    <property type="taxonomic scope" value="Bacteria"/>
</dbReference>
<gene>
    <name evidence="1" type="ORF">OA238_c23500</name>
</gene>
<sequence>MVKSSDEGLRYWINLTNSRGHVGEFATANTTGVTEIVELSVATEFAKAFGFVFGVKLENIAGNPHDPPDCIAEIDGRTVQIELVEMVDSQAIAMAKKTGRTARNDVHQFEVTKWDERRFVSKINSLIDKKQRRYQTKGREFECLLIYTGEPWLLPGDVSKWLSSNEFEHRDSFRSIYILMSYDPLYSQDHYPLFNIYGDLRPS</sequence>
<dbReference type="AlphaFoldDB" id="M9RRL6"/>
<protein>
    <submittedName>
        <fullName evidence="1">Uncharacterized protein</fullName>
    </submittedName>
</protein>
<evidence type="ECO:0000313" key="2">
    <source>
        <dbReference type="Proteomes" id="UP000004688"/>
    </source>
</evidence>
<dbReference type="HOGENOM" id="CLU_1347571_0_0_5"/>
<evidence type="ECO:0000313" key="1">
    <source>
        <dbReference type="EMBL" id="AGI72420.1"/>
    </source>
</evidence>
<name>M9RRL6_9RHOB</name>
<dbReference type="EMBL" id="CP003742">
    <property type="protein sequence ID" value="AGI72420.1"/>
    <property type="molecule type" value="Genomic_DNA"/>
</dbReference>
<organism evidence="1 2">
    <name type="scientific">Octadecabacter arcticus 238</name>
    <dbReference type="NCBI Taxonomy" id="391616"/>
    <lineage>
        <taxon>Bacteria</taxon>
        <taxon>Pseudomonadati</taxon>
        <taxon>Pseudomonadota</taxon>
        <taxon>Alphaproteobacteria</taxon>
        <taxon>Rhodobacterales</taxon>
        <taxon>Roseobacteraceae</taxon>
        <taxon>Octadecabacter</taxon>
    </lineage>
</organism>
<accession>M9RRL6</accession>
<reference evidence="1 2" key="1">
    <citation type="journal article" date="2013" name="PLoS ONE">
        <title>Poles Apart: Arctic and Antarctic Octadecabacter strains Share High Genome Plasticity and a New Type of Xanthorhodopsin.</title>
        <authorList>
            <person name="Vollmers J."/>
            <person name="Voget S."/>
            <person name="Dietrich S."/>
            <person name="Gollnow K."/>
            <person name="Smits M."/>
            <person name="Meyer K."/>
            <person name="Brinkhoff T."/>
            <person name="Simon M."/>
            <person name="Daniel R."/>
        </authorList>
    </citation>
    <scope>NUCLEOTIDE SEQUENCE [LARGE SCALE GENOMIC DNA]</scope>
    <source>
        <strain evidence="1 2">238</strain>
    </source>
</reference>
<dbReference type="KEGG" id="oar:OA238_c23500"/>
<proteinExistence type="predicted"/>
<keyword evidence="2" id="KW-1185">Reference proteome</keyword>
<dbReference type="Proteomes" id="UP000004688">
    <property type="component" value="Chromosome"/>
</dbReference>